<dbReference type="Gene3D" id="2.40.30.10">
    <property type="entry name" value="Translation factors"/>
    <property type="match status" value="1"/>
</dbReference>
<organism evidence="4">
    <name type="scientific">marine metagenome</name>
    <dbReference type="NCBI Taxonomy" id="408172"/>
    <lineage>
        <taxon>unclassified sequences</taxon>
        <taxon>metagenomes</taxon>
        <taxon>ecological metagenomes</taxon>
    </lineage>
</organism>
<dbReference type="AlphaFoldDB" id="A0A382QSN1"/>
<dbReference type="InterPro" id="IPR009001">
    <property type="entry name" value="Transl_elong_EF1A/Init_IF2_C"/>
</dbReference>
<proteinExistence type="predicted"/>
<evidence type="ECO:0000256" key="2">
    <source>
        <dbReference type="ARBA" id="ARBA00023134"/>
    </source>
</evidence>
<gene>
    <name evidence="4" type="ORF">METZ01_LOCUS341363</name>
</gene>
<evidence type="ECO:0000256" key="1">
    <source>
        <dbReference type="ARBA" id="ARBA00022741"/>
    </source>
</evidence>
<keyword evidence="2" id="KW-0342">GTP-binding</keyword>
<keyword evidence="1" id="KW-0547">Nucleotide-binding</keyword>
<sequence length="48" mass="5299">MGLNEIGRISLRTSVPLLYDSYKLNRNTGSFILVDEITNQTVAAGMII</sequence>
<dbReference type="EMBL" id="UINC01116635">
    <property type="protein sequence ID" value="SVC88509.1"/>
    <property type="molecule type" value="Genomic_DNA"/>
</dbReference>
<reference evidence="4" key="1">
    <citation type="submission" date="2018-05" db="EMBL/GenBank/DDBJ databases">
        <authorList>
            <person name="Lanie J.A."/>
            <person name="Ng W.-L."/>
            <person name="Kazmierczak K.M."/>
            <person name="Andrzejewski T.M."/>
            <person name="Davidsen T.M."/>
            <person name="Wayne K.J."/>
            <person name="Tettelin H."/>
            <person name="Glass J.I."/>
            <person name="Rusch D."/>
            <person name="Podicherti R."/>
            <person name="Tsui H.-C.T."/>
            <person name="Winkler M.E."/>
        </authorList>
    </citation>
    <scope>NUCLEOTIDE SEQUENCE</scope>
</reference>
<evidence type="ECO:0000313" key="4">
    <source>
        <dbReference type="EMBL" id="SVC88509.1"/>
    </source>
</evidence>
<protein>
    <recommendedName>
        <fullName evidence="3">GTP-eEF1A C-terminal domain-containing protein</fullName>
    </recommendedName>
</protein>
<name>A0A382QSN1_9ZZZZ</name>
<feature type="domain" description="GTP-eEF1A C-terminal" evidence="3">
    <location>
        <begin position="3"/>
        <end position="47"/>
    </location>
</feature>
<dbReference type="GO" id="GO:0005525">
    <property type="term" value="F:GTP binding"/>
    <property type="evidence" value="ECO:0007669"/>
    <property type="project" value="UniProtKB-KW"/>
</dbReference>
<accession>A0A382QSN1</accession>
<dbReference type="InterPro" id="IPR054696">
    <property type="entry name" value="GTP-eEF1A_C"/>
</dbReference>
<dbReference type="Pfam" id="PF22594">
    <property type="entry name" value="GTP-eEF1A_C"/>
    <property type="match status" value="1"/>
</dbReference>
<dbReference type="SUPFAM" id="SSF50465">
    <property type="entry name" value="EF-Tu/eEF-1alpha/eIF2-gamma C-terminal domain"/>
    <property type="match status" value="1"/>
</dbReference>
<evidence type="ECO:0000259" key="3">
    <source>
        <dbReference type="Pfam" id="PF22594"/>
    </source>
</evidence>